<dbReference type="AlphaFoldDB" id="A0A4T0HL43"/>
<evidence type="ECO:0008006" key="4">
    <source>
        <dbReference type="Google" id="ProtNLM"/>
    </source>
</evidence>
<feature type="compositionally biased region" description="Basic and acidic residues" evidence="1">
    <location>
        <begin position="340"/>
        <end position="358"/>
    </location>
</feature>
<dbReference type="Proteomes" id="UP000306954">
    <property type="component" value="Unassembled WGS sequence"/>
</dbReference>
<evidence type="ECO:0000256" key="1">
    <source>
        <dbReference type="SAM" id="MobiDB-lite"/>
    </source>
</evidence>
<sequence>MTCTIPTKEILKEIISSYESGESGDENILDKVNSILFRLSATANTSDTHEHHSELSLNRLRYLIVYYLHPEFIYSSKFGSVDFRQSNLSKCLNLYTQFTELLDSIGFDGITIHGDSKDPSTQRDLKIQRFKQHKRLESEVLEYKELLEDKPDSGLFHTTFNSSSPTQSTNHKDSDDDDDDDDDILREYLIRLLKYLYSLSQSQIHSIHAELDLLSNVNSNSTTDTRTRTQTPANDSTWRLDSAVNAPANNLLDKEGRPTRPFTIMPRGTHTTRQQMADGVFQPSHRLPTMTIDEYLQDEQARGNVIQGGGPASENQPTSKEQLQLDTELDGTLFAQRAQDQQRADTENWARYTEEVEKGSGNTMANNG</sequence>
<organism evidence="2 3">
    <name type="scientific">Wallemia ichthyophaga</name>
    <dbReference type="NCBI Taxonomy" id="245174"/>
    <lineage>
        <taxon>Eukaryota</taxon>
        <taxon>Fungi</taxon>
        <taxon>Dikarya</taxon>
        <taxon>Basidiomycota</taxon>
        <taxon>Wallemiomycotina</taxon>
        <taxon>Wallemiomycetes</taxon>
        <taxon>Wallemiales</taxon>
        <taxon>Wallemiaceae</taxon>
        <taxon>Wallemia</taxon>
    </lineage>
</organism>
<dbReference type="Gene3D" id="1.25.40.540">
    <property type="entry name" value="TAP42-like family"/>
    <property type="match status" value="1"/>
</dbReference>
<dbReference type="GO" id="GO:0051721">
    <property type="term" value="F:protein phosphatase 2A binding"/>
    <property type="evidence" value="ECO:0007669"/>
    <property type="project" value="TreeGrafter"/>
</dbReference>
<dbReference type="PANTHER" id="PTHR10933">
    <property type="entry name" value="IMMUNOGLOBULIN-BINDING PROTEIN 1"/>
    <property type="match status" value="1"/>
</dbReference>
<evidence type="ECO:0000313" key="2">
    <source>
        <dbReference type="EMBL" id="TIB13731.1"/>
    </source>
</evidence>
<feature type="region of interest" description="Disordered" evidence="1">
    <location>
        <begin position="336"/>
        <end position="368"/>
    </location>
</feature>
<dbReference type="InterPro" id="IPR007304">
    <property type="entry name" value="TAP46-like"/>
</dbReference>
<dbReference type="GO" id="GO:0009966">
    <property type="term" value="P:regulation of signal transduction"/>
    <property type="evidence" value="ECO:0007669"/>
    <property type="project" value="InterPro"/>
</dbReference>
<dbReference type="PANTHER" id="PTHR10933:SF9">
    <property type="entry name" value="IMMUNOGLOBULIN-BINDING PROTEIN 1"/>
    <property type="match status" value="1"/>
</dbReference>
<dbReference type="InterPro" id="IPR038511">
    <property type="entry name" value="TAP42/TAP46-like_sf"/>
</dbReference>
<dbReference type="Pfam" id="PF04177">
    <property type="entry name" value="TAP42"/>
    <property type="match status" value="1"/>
</dbReference>
<dbReference type="EMBL" id="SPOF01000013">
    <property type="protein sequence ID" value="TIB13731.1"/>
    <property type="molecule type" value="Genomic_DNA"/>
</dbReference>
<reference evidence="2 3" key="1">
    <citation type="submission" date="2019-03" db="EMBL/GenBank/DDBJ databases">
        <title>Sequencing 23 genomes of Wallemia ichthyophaga.</title>
        <authorList>
            <person name="Gostincar C."/>
        </authorList>
    </citation>
    <scope>NUCLEOTIDE SEQUENCE [LARGE SCALE GENOMIC DNA]</scope>
    <source>
        <strain evidence="2 3">EXF-8621</strain>
    </source>
</reference>
<dbReference type="GO" id="GO:0005829">
    <property type="term" value="C:cytosol"/>
    <property type="evidence" value="ECO:0007669"/>
    <property type="project" value="TreeGrafter"/>
</dbReference>
<comment type="caution">
    <text evidence="2">The sequence shown here is derived from an EMBL/GenBank/DDBJ whole genome shotgun (WGS) entry which is preliminary data.</text>
</comment>
<feature type="compositionally biased region" description="Polar residues" evidence="1">
    <location>
        <begin position="157"/>
        <end position="169"/>
    </location>
</feature>
<name>A0A4T0HL43_WALIC</name>
<gene>
    <name evidence="2" type="ORF">E3P90_01524</name>
</gene>
<proteinExistence type="predicted"/>
<protein>
    <recommendedName>
        <fullName evidence="4">TAP42-like protein</fullName>
    </recommendedName>
</protein>
<feature type="region of interest" description="Disordered" evidence="1">
    <location>
        <begin position="157"/>
        <end position="180"/>
    </location>
</feature>
<dbReference type="GO" id="GO:0035303">
    <property type="term" value="P:regulation of dephosphorylation"/>
    <property type="evidence" value="ECO:0007669"/>
    <property type="project" value="TreeGrafter"/>
</dbReference>
<evidence type="ECO:0000313" key="3">
    <source>
        <dbReference type="Proteomes" id="UP000306954"/>
    </source>
</evidence>
<accession>A0A4T0HL43</accession>